<dbReference type="Proteomes" id="UP000438448">
    <property type="component" value="Unassembled WGS sequence"/>
</dbReference>
<protein>
    <submittedName>
        <fullName evidence="2">Putative antitoxin MazE4</fullName>
    </submittedName>
</protein>
<reference evidence="2 3" key="1">
    <citation type="submission" date="2019-10" db="EMBL/GenBank/DDBJ databases">
        <title>Nocardia macrotermitis sp. nov. and Nocardia aurantia sp. nov., isolated from the gut of fungus growing-termite Macrotermes natalensis.</title>
        <authorList>
            <person name="Benndorf R."/>
            <person name="Schwitalla J."/>
            <person name="Martin K."/>
            <person name="De Beer W."/>
            <person name="Kaster A.-K."/>
            <person name="Vollmers J."/>
            <person name="Poulsen M."/>
            <person name="Beemelmanns C."/>
        </authorList>
    </citation>
    <scope>NUCLEOTIDE SEQUENCE [LARGE SCALE GENOMIC DNA]</scope>
    <source>
        <strain evidence="2 3">RB20</strain>
    </source>
</reference>
<dbReference type="EMBL" id="WEGK01000002">
    <property type="protein sequence ID" value="MQY17800.1"/>
    <property type="molecule type" value="Genomic_DNA"/>
</dbReference>
<feature type="region of interest" description="Disordered" evidence="1">
    <location>
        <begin position="60"/>
        <end position="83"/>
    </location>
</feature>
<dbReference type="AlphaFoldDB" id="A0A7K0CWB6"/>
<comment type="caution">
    <text evidence="2">The sequence shown here is derived from an EMBL/GenBank/DDBJ whole genome shotgun (WGS) entry which is preliminary data.</text>
</comment>
<accession>A0A7K0CWB6</accession>
<feature type="compositionally biased region" description="Basic residues" evidence="1">
    <location>
        <begin position="72"/>
        <end position="83"/>
    </location>
</feature>
<sequence length="83" mass="9275">MTHAMTVRLDEETFQQLTDLEAASPSRSAAVVAAIHEAWNRLQEEKLQAAYTAVVAESPSYPFENDEERSALRARRNARQATA</sequence>
<evidence type="ECO:0000256" key="1">
    <source>
        <dbReference type="SAM" id="MobiDB-lite"/>
    </source>
</evidence>
<name>A0A7K0CWB6_9NOCA</name>
<organism evidence="2 3">
    <name type="scientific">Nocardia macrotermitis</name>
    <dbReference type="NCBI Taxonomy" id="2585198"/>
    <lineage>
        <taxon>Bacteria</taxon>
        <taxon>Bacillati</taxon>
        <taxon>Actinomycetota</taxon>
        <taxon>Actinomycetes</taxon>
        <taxon>Mycobacteriales</taxon>
        <taxon>Nocardiaceae</taxon>
        <taxon>Nocardia</taxon>
    </lineage>
</organism>
<evidence type="ECO:0000313" key="3">
    <source>
        <dbReference type="Proteomes" id="UP000438448"/>
    </source>
</evidence>
<keyword evidence="3" id="KW-1185">Reference proteome</keyword>
<gene>
    <name evidence="2" type="primary">mazE4</name>
    <name evidence="2" type="ORF">NRB20_08660</name>
</gene>
<proteinExistence type="predicted"/>
<evidence type="ECO:0000313" key="2">
    <source>
        <dbReference type="EMBL" id="MQY17800.1"/>
    </source>
</evidence>
<dbReference type="RefSeq" id="WP_194289724.1">
    <property type="nucleotide sequence ID" value="NZ_WEGK01000002.1"/>
</dbReference>